<dbReference type="PANTHER" id="PTHR45953">
    <property type="entry name" value="IDURONATE 2-SULFATASE"/>
    <property type="match status" value="1"/>
</dbReference>
<organism evidence="4 5">
    <name type="scientific">Paenibacillus solanacearum</name>
    <dbReference type="NCBI Taxonomy" id="2048548"/>
    <lineage>
        <taxon>Bacteria</taxon>
        <taxon>Bacillati</taxon>
        <taxon>Bacillota</taxon>
        <taxon>Bacilli</taxon>
        <taxon>Bacillales</taxon>
        <taxon>Paenibacillaceae</taxon>
        <taxon>Paenibacillus</taxon>
    </lineage>
</organism>
<evidence type="ECO:0000259" key="3">
    <source>
        <dbReference type="Pfam" id="PF00884"/>
    </source>
</evidence>
<dbReference type="InterPro" id="IPR000917">
    <property type="entry name" value="Sulfatase_N"/>
</dbReference>
<evidence type="ECO:0000256" key="2">
    <source>
        <dbReference type="ARBA" id="ARBA00022801"/>
    </source>
</evidence>
<keyword evidence="2 4" id="KW-0378">Hydrolase</keyword>
<evidence type="ECO:0000256" key="1">
    <source>
        <dbReference type="ARBA" id="ARBA00022723"/>
    </source>
</evidence>
<dbReference type="GO" id="GO:0047753">
    <property type="term" value="F:choline-sulfatase activity"/>
    <property type="evidence" value="ECO:0007669"/>
    <property type="project" value="UniProtKB-EC"/>
</dbReference>
<accession>A0A916NIC7</accession>
<dbReference type="EMBL" id="CAJVAS010000008">
    <property type="protein sequence ID" value="CAG7620489.1"/>
    <property type="molecule type" value="Genomic_DNA"/>
</dbReference>
<evidence type="ECO:0000313" key="5">
    <source>
        <dbReference type="Proteomes" id="UP000693672"/>
    </source>
</evidence>
<protein>
    <submittedName>
        <fullName evidence="4">Choline-sulfatase</fullName>
        <ecNumber evidence="4">3.1.6.6</ecNumber>
    </submittedName>
</protein>
<dbReference type="Pfam" id="PF00884">
    <property type="entry name" value="Sulfatase"/>
    <property type="match status" value="1"/>
</dbReference>
<dbReference type="EC" id="3.1.6.6" evidence="4"/>
<sequence>MNIVVIICDQLRYDALQCNGNPYVQTPNLNRLAERSVQFTSAFTSAPICSPARHSLISGVYPFAHGVTDNETKPAKPLETIAHKLHTAGYRSAHITAVPEKGGFDHGFDTVRPQNLNDILSEQDKSAVAWENSKAVLRLTAGPSTRTKEQHKGFLVAERAVQFIEEAADNGETFQLWVGFPEPHPPFYPPKPFFDQFDPSKFNLPDELPETATPPHPFITNRQKEWSRLTDAEKRQMLAGYYGLVEMVDQFVGMVVDAIDRQNMTEDTLIVFTSDHGEQLGEHGMYFKFVMRESSVHVPLMFSHPRLKPGVRHELAAHVDLFPTLCDMAGLDIPEHLHGRSLKPLLESEAAPDHWRTEVIAQMENRFMIRTDTWKLNMYDDEPGELYHIAEDPQEFNNLIGKAEYSDVVARLKNALDEQRAQANSAH</sequence>
<feature type="domain" description="Sulfatase N-terminal" evidence="3">
    <location>
        <begin position="2"/>
        <end position="330"/>
    </location>
</feature>
<gene>
    <name evidence="4" type="primary">betC_4</name>
    <name evidence="4" type="ORF">PAESOLCIP111_02277</name>
</gene>
<comment type="caution">
    <text evidence="4">The sequence shown here is derived from an EMBL/GenBank/DDBJ whole genome shotgun (WGS) entry which is preliminary data.</text>
</comment>
<keyword evidence="1" id="KW-0479">Metal-binding</keyword>
<dbReference type="RefSeq" id="WP_218092067.1">
    <property type="nucleotide sequence ID" value="NZ_CAJVAS010000008.1"/>
</dbReference>
<dbReference type="Proteomes" id="UP000693672">
    <property type="component" value="Unassembled WGS sequence"/>
</dbReference>
<dbReference type="PANTHER" id="PTHR45953:SF1">
    <property type="entry name" value="IDURONATE 2-SULFATASE"/>
    <property type="match status" value="1"/>
</dbReference>
<evidence type="ECO:0000313" key="4">
    <source>
        <dbReference type="EMBL" id="CAG7620489.1"/>
    </source>
</evidence>
<keyword evidence="5" id="KW-1185">Reference proteome</keyword>
<dbReference type="AlphaFoldDB" id="A0A916NIC7"/>
<name>A0A916NIC7_9BACL</name>
<dbReference type="GO" id="GO:0046872">
    <property type="term" value="F:metal ion binding"/>
    <property type="evidence" value="ECO:0007669"/>
    <property type="project" value="UniProtKB-KW"/>
</dbReference>
<reference evidence="4" key="1">
    <citation type="submission" date="2021-06" db="EMBL/GenBank/DDBJ databases">
        <authorList>
            <person name="Criscuolo A."/>
        </authorList>
    </citation>
    <scope>NUCLEOTIDE SEQUENCE</scope>
    <source>
        <strain evidence="4">CIP111600</strain>
    </source>
</reference>
<dbReference type="GO" id="GO:0005737">
    <property type="term" value="C:cytoplasm"/>
    <property type="evidence" value="ECO:0007669"/>
    <property type="project" value="TreeGrafter"/>
</dbReference>
<proteinExistence type="predicted"/>